<feature type="transmembrane region" description="Helical" evidence="1">
    <location>
        <begin position="67"/>
        <end position="90"/>
    </location>
</feature>
<keyword evidence="1" id="KW-1133">Transmembrane helix</keyword>
<name>A0A1X7MRX7_9LACT</name>
<evidence type="ECO:0008006" key="4">
    <source>
        <dbReference type="Google" id="ProtNLM"/>
    </source>
</evidence>
<keyword evidence="3" id="KW-1185">Reference proteome</keyword>
<accession>A0A1X7MRX7</accession>
<dbReference type="AlphaFoldDB" id="A0A1X7MRX7"/>
<dbReference type="STRING" id="1073423.SAMN04488700_0236"/>
<protein>
    <recommendedName>
        <fullName evidence="4">DUF1475 domain-containing protein</fullName>
    </recommendedName>
</protein>
<keyword evidence="1" id="KW-0472">Membrane</keyword>
<feature type="transmembrane region" description="Helical" evidence="1">
    <location>
        <begin position="40"/>
        <end position="61"/>
    </location>
</feature>
<evidence type="ECO:0000313" key="3">
    <source>
        <dbReference type="Proteomes" id="UP000193435"/>
    </source>
</evidence>
<dbReference type="Pfam" id="PF07343">
    <property type="entry name" value="DUF1475"/>
    <property type="match status" value="1"/>
</dbReference>
<dbReference type="RefSeq" id="WP_085558600.1">
    <property type="nucleotide sequence ID" value="NZ_FOAH01000017.1"/>
</dbReference>
<organism evidence="2 3">
    <name type="scientific">Carnobacterium iners</name>
    <dbReference type="NCBI Taxonomy" id="1073423"/>
    <lineage>
        <taxon>Bacteria</taxon>
        <taxon>Bacillati</taxon>
        <taxon>Bacillota</taxon>
        <taxon>Bacilli</taxon>
        <taxon>Lactobacillales</taxon>
        <taxon>Carnobacteriaceae</taxon>
        <taxon>Carnobacterium</taxon>
    </lineage>
</organism>
<keyword evidence="1" id="KW-0812">Transmembrane</keyword>
<gene>
    <name evidence="2" type="ORF">SAMN04488700_0236</name>
</gene>
<feature type="transmembrane region" description="Helical" evidence="1">
    <location>
        <begin position="6"/>
        <end position="28"/>
    </location>
</feature>
<proteinExistence type="predicted"/>
<evidence type="ECO:0000256" key="1">
    <source>
        <dbReference type="SAM" id="Phobius"/>
    </source>
</evidence>
<dbReference type="EMBL" id="FXBJ01000002">
    <property type="protein sequence ID" value="SMH26713.1"/>
    <property type="molecule type" value="Genomic_DNA"/>
</dbReference>
<evidence type="ECO:0000313" key="2">
    <source>
        <dbReference type="EMBL" id="SMH26713.1"/>
    </source>
</evidence>
<dbReference type="Proteomes" id="UP000193435">
    <property type="component" value="Unassembled WGS sequence"/>
</dbReference>
<reference evidence="2 3" key="1">
    <citation type="submission" date="2017-04" db="EMBL/GenBank/DDBJ databases">
        <authorList>
            <person name="Afonso C.L."/>
            <person name="Miller P.J."/>
            <person name="Scott M.A."/>
            <person name="Spackman E."/>
            <person name="Goraichik I."/>
            <person name="Dimitrov K.M."/>
            <person name="Suarez D.L."/>
            <person name="Swayne D.E."/>
        </authorList>
    </citation>
    <scope>NUCLEOTIDE SEQUENCE [LARGE SCALE GENOMIC DNA]</scope>
    <source>
        <strain evidence="2 3">LMG26642</strain>
    </source>
</reference>
<dbReference type="InterPro" id="IPR009943">
    <property type="entry name" value="DUF1475"/>
</dbReference>
<sequence>MKYIKFVYYLCALAMILSLGNVFINGDFSIEGPALLSNNWGIMSLVDLFAGILIFSTWIVFREKNPLVIGVLIVLMGLFGFLTASLYILFNLYKADGDWAKFFLGNKREMITEKWANTKK</sequence>